<dbReference type="EMBL" id="GBXM01082297">
    <property type="protein sequence ID" value="JAH26280.1"/>
    <property type="molecule type" value="Transcribed_RNA"/>
</dbReference>
<reference evidence="1" key="2">
    <citation type="journal article" date="2015" name="Fish Shellfish Immunol.">
        <title>Early steps in the European eel (Anguilla anguilla)-Vibrio vulnificus interaction in the gills: Role of the RtxA13 toxin.</title>
        <authorList>
            <person name="Callol A."/>
            <person name="Pajuelo D."/>
            <person name="Ebbesson L."/>
            <person name="Teles M."/>
            <person name="MacKenzie S."/>
            <person name="Amaro C."/>
        </authorList>
    </citation>
    <scope>NUCLEOTIDE SEQUENCE</scope>
</reference>
<accession>A0A0E9RCU5</accession>
<sequence>MLSGAIKYLLADIHPGARDGGSKGYCFHFKKVHIYF</sequence>
<protein>
    <submittedName>
        <fullName evidence="1">Uncharacterized protein</fullName>
    </submittedName>
</protein>
<name>A0A0E9RCU5_ANGAN</name>
<evidence type="ECO:0000313" key="1">
    <source>
        <dbReference type="EMBL" id="JAH26280.1"/>
    </source>
</evidence>
<reference evidence="1" key="1">
    <citation type="submission" date="2014-11" db="EMBL/GenBank/DDBJ databases">
        <authorList>
            <person name="Amaro Gonzalez C."/>
        </authorList>
    </citation>
    <scope>NUCLEOTIDE SEQUENCE</scope>
</reference>
<organism evidence="1">
    <name type="scientific">Anguilla anguilla</name>
    <name type="common">European freshwater eel</name>
    <name type="synonym">Muraena anguilla</name>
    <dbReference type="NCBI Taxonomy" id="7936"/>
    <lineage>
        <taxon>Eukaryota</taxon>
        <taxon>Metazoa</taxon>
        <taxon>Chordata</taxon>
        <taxon>Craniata</taxon>
        <taxon>Vertebrata</taxon>
        <taxon>Euteleostomi</taxon>
        <taxon>Actinopterygii</taxon>
        <taxon>Neopterygii</taxon>
        <taxon>Teleostei</taxon>
        <taxon>Anguilliformes</taxon>
        <taxon>Anguillidae</taxon>
        <taxon>Anguilla</taxon>
    </lineage>
</organism>
<dbReference type="AlphaFoldDB" id="A0A0E9RCU5"/>
<proteinExistence type="predicted"/>